<reference evidence="7 8" key="1">
    <citation type="submission" date="2020-08" db="EMBL/GenBank/DDBJ databases">
        <title>Genomic Encyclopedia of Type Strains, Phase IV (KMG-IV): sequencing the most valuable type-strain genomes for metagenomic binning, comparative biology and taxonomic classification.</title>
        <authorList>
            <person name="Goeker M."/>
        </authorList>
    </citation>
    <scope>NUCLEOTIDE SEQUENCE [LARGE SCALE GENOMIC DNA]</scope>
    <source>
        <strain evidence="7 8">DSM 101015</strain>
    </source>
</reference>
<evidence type="ECO:0000256" key="3">
    <source>
        <dbReference type="ARBA" id="ARBA00022989"/>
    </source>
</evidence>
<dbReference type="AlphaFoldDB" id="A0A7W6Q4L2"/>
<comment type="subcellular location">
    <subcellularLocation>
        <location evidence="1">Membrane</location>
        <topology evidence="1">Multi-pass membrane protein</topology>
    </subcellularLocation>
</comment>
<evidence type="ECO:0000313" key="8">
    <source>
        <dbReference type="Proteomes" id="UP000565745"/>
    </source>
</evidence>
<dbReference type="Proteomes" id="UP000565745">
    <property type="component" value="Unassembled WGS sequence"/>
</dbReference>
<feature type="transmembrane region" description="Helical" evidence="6">
    <location>
        <begin position="157"/>
        <end position="177"/>
    </location>
</feature>
<proteinExistence type="predicted"/>
<keyword evidence="5" id="KW-0862">Zinc</keyword>
<keyword evidence="5" id="KW-0479">Metal-binding</keyword>
<protein>
    <submittedName>
        <fullName evidence="7">Hemolysin III</fullName>
    </submittedName>
</protein>
<evidence type="ECO:0000256" key="2">
    <source>
        <dbReference type="ARBA" id="ARBA00022692"/>
    </source>
</evidence>
<sequence length="207" mass="21772">MAYPYSKAETLADAAVHAAGLLFSVPASILLIAHAAQHSGSALAATALYAGCLILAFAASALYHMCPVDRLRPTLHRIDHAAIYLKIAGSYTPIVVVIGSGFAYGILGLVWALAVLGAVAKLSFWSTAAKGSLGLYLGMGWLSTLLVWPMWQTLSGVVVALVVIGGLIYSVGTRIYAHPGMRYQNAIWHSFVLLASICLFAAIALSL</sequence>
<keyword evidence="3 6" id="KW-1133">Transmembrane helix</keyword>
<accession>A0A7W6Q4L2</accession>
<dbReference type="GO" id="GO:0046872">
    <property type="term" value="F:metal ion binding"/>
    <property type="evidence" value="ECO:0007669"/>
    <property type="project" value="UniProtKB-KW"/>
</dbReference>
<comment type="caution">
    <text evidence="7">The sequence shown here is derived from an EMBL/GenBank/DDBJ whole genome shotgun (WGS) entry which is preliminary data.</text>
</comment>
<keyword evidence="2 6" id="KW-0812">Transmembrane</keyword>
<dbReference type="InterPro" id="IPR004254">
    <property type="entry name" value="AdipoR/HlyIII-related"/>
</dbReference>
<evidence type="ECO:0000313" key="7">
    <source>
        <dbReference type="EMBL" id="MBB4174773.1"/>
    </source>
</evidence>
<evidence type="ECO:0000256" key="1">
    <source>
        <dbReference type="ARBA" id="ARBA00004141"/>
    </source>
</evidence>
<dbReference type="RefSeq" id="WP_025056117.1">
    <property type="nucleotide sequence ID" value="NZ_JACIFU010000003.1"/>
</dbReference>
<evidence type="ECO:0000256" key="4">
    <source>
        <dbReference type="ARBA" id="ARBA00023136"/>
    </source>
</evidence>
<name>A0A7W6Q4L2_9RHOB</name>
<keyword evidence="4 6" id="KW-0472">Membrane</keyword>
<keyword evidence="8" id="KW-1185">Reference proteome</keyword>
<evidence type="ECO:0000256" key="5">
    <source>
        <dbReference type="PIRSR" id="PIRSR604254-1"/>
    </source>
</evidence>
<organism evidence="7 8">
    <name type="scientific">Sulfitobacter noctilucicola</name>
    <dbReference type="NCBI Taxonomy" id="1342301"/>
    <lineage>
        <taxon>Bacteria</taxon>
        <taxon>Pseudomonadati</taxon>
        <taxon>Pseudomonadota</taxon>
        <taxon>Alphaproteobacteria</taxon>
        <taxon>Rhodobacterales</taxon>
        <taxon>Roseobacteraceae</taxon>
        <taxon>Sulfitobacter</taxon>
    </lineage>
</organism>
<gene>
    <name evidence="7" type="ORF">GGR93_002561</name>
</gene>
<dbReference type="EMBL" id="JACIFU010000003">
    <property type="protein sequence ID" value="MBB4174773.1"/>
    <property type="molecule type" value="Genomic_DNA"/>
</dbReference>
<dbReference type="OrthoDB" id="9813689at2"/>
<dbReference type="GO" id="GO:0016020">
    <property type="term" value="C:membrane"/>
    <property type="evidence" value="ECO:0007669"/>
    <property type="project" value="UniProtKB-SubCell"/>
</dbReference>
<feature type="transmembrane region" description="Helical" evidence="6">
    <location>
        <begin position="14"/>
        <end position="35"/>
    </location>
</feature>
<dbReference type="Pfam" id="PF03006">
    <property type="entry name" value="HlyIII"/>
    <property type="match status" value="1"/>
</dbReference>
<feature type="transmembrane region" description="Helical" evidence="6">
    <location>
        <begin position="42"/>
        <end position="63"/>
    </location>
</feature>
<feature type="binding site" evidence="5">
    <location>
        <position position="64"/>
    </location>
    <ligand>
        <name>Zn(2+)</name>
        <dbReference type="ChEBI" id="CHEBI:29105"/>
    </ligand>
</feature>
<evidence type="ECO:0000256" key="6">
    <source>
        <dbReference type="SAM" id="Phobius"/>
    </source>
</evidence>
<dbReference type="PANTHER" id="PTHR20855">
    <property type="entry name" value="ADIPOR/PROGESTIN RECEPTOR-RELATED"/>
    <property type="match status" value="1"/>
</dbReference>
<dbReference type="PANTHER" id="PTHR20855:SF3">
    <property type="entry name" value="LD03007P"/>
    <property type="match status" value="1"/>
</dbReference>
<feature type="transmembrane region" description="Helical" evidence="6">
    <location>
        <begin position="132"/>
        <end position="151"/>
    </location>
</feature>
<feature type="binding site" evidence="5">
    <location>
        <position position="189"/>
    </location>
    <ligand>
        <name>Zn(2+)</name>
        <dbReference type="ChEBI" id="CHEBI:29105"/>
    </ligand>
</feature>
<feature type="transmembrane region" description="Helical" evidence="6">
    <location>
        <begin position="94"/>
        <end position="120"/>
    </location>
</feature>
<feature type="transmembrane region" description="Helical" evidence="6">
    <location>
        <begin position="186"/>
        <end position="205"/>
    </location>
</feature>